<proteinExistence type="predicted"/>
<accession>A0A4Y3KB50</accession>
<feature type="signal peptide" evidence="1">
    <location>
        <begin position="1"/>
        <end position="30"/>
    </location>
</feature>
<comment type="caution">
    <text evidence="2">The sequence shown here is derived from an EMBL/GenBank/DDBJ whole genome shotgun (WGS) entry which is preliminary data.</text>
</comment>
<sequence length="154" mass="15144">MTSRLTPGRAAVAGACLLLLAGCAYGPSSADGSAQITLTAALDEASSGVEVGLLVVDLVVRDRTTTPVADGTLRDAIAEVGSASSALADALPPLERQDTRARALDAVASATTALAAARAWVNDLSAGSAHDVTAALTEAGDAIDAVTADLEAAS</sequence>
<evidence type="ECO:0000313" key="2">
    <source>
        <dbReference type="EMBL" id="GEA80235.1"/>
    </source>
</evidence>
<protein>
    <submittedName>
        <fullName evidence="2">Uncharacterized protein</fullName>
    </submittedName>
</protein>
<name>A0A4Y3KB50_CELUD</name>
<dbReference type="EMBL" id="BJLP01000007">
    <property type="protein sequence ID" value="GEA80235.1"/>
    <property type="molecule type" value="Genomic_DNA"/>
</dbReference>
<evidence type="ECO:0000313" key="3">
    <source>
        <dbReference type="Proteomes" id="UP000315842"/>
    </source>
</evidence>
<organism evidence="2 3">
    <name type="scientific">Cellulomonas uda</name>
    <dbReference type="NCBI Taxonomy" id="1714"/>
    <lineage>
        <taxon>Bacteria</taxon>
        <taxon>Bacillati</taxon>
        <taxon>Actinomycetota</taxon>
        <taxon>Actinomycetes</taxon>
        <taxon>Micrococcales</taxon>
        <taxon>Cellulomonadaceae</taxon>
        <taxon>Cellulomonas</taxon>
    </lineage>
</organism>
<dbReference type="AlphaFoldDB" id="A0A4Y3KB50"/>
<evidence type="ECO:0000256" key="1">
    <source>
        <dbReference type="SAM" id="SignalP"/>
    </source>
</evidence>
<keyword evidence="3" id="KW-1185">Reference proteome</keyword>
<keyword evidence="1" id="KW-0732">Signal</keyword>
<gene>
    <name evidence="2" type="ORF">CUD01_06790</name>
</gene>
<reference evidence="2 3" key="1">
    <citation type="submission" date="2019-06" db="EMBL/GenBank/DDBJ databases">
        <title>Whole genome shotgun sequence of Cellulomonas uda NBRC 3747.</title>
        <authorList>
            <person name="Hosoyama A."/>
            <person name="Uohara A."/>
            <person name="Ohji S."/>
            <person name="Ichikawa N."/>
        </authorList>
    </citation>
    <scope>NUCLEOTIDE SEQUENCE [LARGE SCALE GENOMIC DNA]</scope>
    <source>
        <strain evidence="2 3">NBRC 3747</strain>
    </source>
</reference>
<dbReference type="Proteomes" id="UP000315842">
    <property type="component" value="Unassembled WGS sequence"/>
</dbReference>
<dbReference type="RefSeq" id="WP_141318721.1">
    <property type="nucleotide sequence ID" value="NZ_BJLP01000007.1"/>
</dbReference>
<feature type="chain" id="PRO_5021418854" evidence="1">
    <location>
        <begin position="31"/>
        <end position="154"/>
    </location>
</feature>
<dbReference type="PROSITE" id="PS51257">
    <property type="entry name" value="PROKAR_LIPOPROTEIN"/>
    <property type="match status" value="1"/>
</dbReference>